<gene>
    <name evidence="2" type="ORF">SZ63_05720</name>
</gene>
<dbReference type="Gene3D" id="2.60.120.10">
    <property type="entry name" value="Jelly Rolls"/>
    <property type="match status" value="1"/>
</dbReference>
<dbReference type="Proteomes" id="UP000035301">
    <property type="component" value="Unassembled WGS sequence"/>
</dbReference>
<dbReference type="RefSeq" id="WP_048183700.1">
    <property type="nucleotide sequence ID" value="NZ_JXOJ01000002.1"/>
</dbReference>
<dbReference type="SUPFAM" id="SSF51182">
    <property type="entry name" value="RmlC-like cupins"/>
    <property type="match status" value="1"/>
</dbReference>
<dbReference type="InterPro" id="IPR014710">
    <property type="entry name" value="RmlC-like_jellyroll"/>
</dbReference>
<comment type="caution">
    <text evidence="2">The sequence shown here is derived from an EMBL/GenBank/DDBJ whole genome shotgun (WGS) entry which is preliminary data.</text>
</comment>
<dbReference type="InterPro" id="IPR013096">
    <property type="entry name" value="Cupin_2"/>
</dbReference>
<accession>A0A0H1R241</accession>
<dbReference type="Pfam" id="PF07883">
    <property type="entry name" value="Cupin_2"/>
    <property type="match status" value="1"/>
</dbReference>
<dbReference type="PATRIC" id="fig|1550566.3.peg.1237"/>
<keyword evidence="3" id="KW-1185">Reference proteome</keyword>
<dbReference type="InterPro" id="IPR052538">
    <property type="entry name" value="Flavonoid_dioxygenase-like"/>
</dbReference>
<protein>
    <submittedName>
        <fullName evidence="2">Cupin</fullName>
    </submittedName>
</protein>
<evidence type="ECO:0000313" key="2">
    <source>
        <dbReference type="EMBL" id="KLK88866.1"/>
    </source>
</evidence>
<proteinExistence type="predicted"/>
<dbReference type="OrthoDB" id="313097at2157"/>
<evidence type="ECO:0000313" key="3">
    <source>
        <dbReference type="Proteomes" id="UP000035301"/>
    </source>
</evidence>
<dbReference type="STRING" id="1550566.SZ63_05720"/>
<dbReference type="EMBL" id="JXOJ01000002">
    <property type="protein sequence ID" value="KLK88866.1"/>
    <property type="molecule type" value="Genomic_DNA"/>
</dbReference>
<organism evidence="2 3">
    <name type="scientific">Methanoculleus sediminis</name>
    <dbReference type="NCBI Taxonomy" id="1550566"/>
    <lineage>
        <taxon>Archaea</taxon>
        <taxon>Methanobacteriati</taxon>
        <taxon>Methanobacteriota</taxon>
        <taxon>Stenosarchaea group</taxon>
        <taxon>Methanomicrobia</taxon>
        <taxon>Methanomicrobiales</taxon>
        <taxon>Methanomicrobiaceae</taxon>
        <taxon>Methanoculleus</taxon>
    </lineage>
</organism>
<dbReference type="AlphaFoldDB" id="A0A0H1R241"/>
<dbReference type="PANTHER" id="PTHR43346">
    <property type="entry name" value="LIGAND BINDING DOMAIN PROTEIN, PUTATIVE (AFU_ORTHOLOGUE AFUA_6G14370)-RELATED"/>
    <property type="match status" value="1"/>
</dbReference>
<reference evidence="2 3" key="1">
    <citation type="journal article" date="2015" name="Int. J. Syst. Evol. Microbiol.">
        <title>Methanoculleus sediminis sp. nov., a methanogen from sediments near a submarine mud volcano.</title>
        <authorList>
            <person name="Chen S.C."/>
            <person name="Chen M.F."/>
            <person name="Lai M.C."/>
            <person name="Weng C.Y."/>
            <person name="Wu S.Y."/>
            <person name="Lin S."/>
            <person name="Yang T.F."/>
            <person name="Chen P.C."/>
        </authorList>
    </citation>
    <scope>NUCLEOTIDE SEQUENCE [LARGE SCALE GENOMIC DNA]</scope>
    <source>
        <strain evidence="2 3">S3Fa</strain>
    </source>
</reference>
<dbReference type="InterPro" id="IPR011051">
    <property type="entry name" value="RmlC_Cupin_sf"/>
</dbReference>
<feature type="domain" description="Cupin type-2" evidence="1">
    <location>
        <begin position="42"/>
        <end position="85"/>
    </location>
</feature>
<sequence length="116" mass="13030">MEPAVIRREEADHLEKHGVRMRVYTAEGAPAGVVYQETESGHAEEFCHEKSAFIYYIVEGEGVYVIGGVEHRVRAGDVVVVPPGNSIYFRGRLRQVLVTVPPWEESGERHIRDVAV</sequence>
<dbReference type="PANTHER" id="PTHR43346:SF1">
    <property type="entry name" value="QUERCETIN 2,3-DIOXYGENASE-RELATED"/>
    <property type="match status" value="1"/>
</dbReference>
<name>A0A0H1R241_9EURY</name>
<evidence type="ECO:0000259" key="1">
    <source>
        <dbReference type="Pfam" id="PF07883"/>
    </source>
</evidence>